<keyword evidence="3" id="KW-1185">Reference proteome</keyword>
<name>A0ABS2DG62_9BACI</name>
<evidence type="ECO:0000313" key="2">
    <source>
        <dbReference type="EMBL" id="MBM6617401.1"/>
    </source>
</evidence>
<keyword evidence="1" id="KW-0812">Transmembrane</keyword>
<reference evidence="2 3" key="1">
    <citation type="submission" date="2021-02" db="EMBL/GenBank/DDBJ databases">
        <title>Bacillus sp. RD4P76, an endophyte from a halophyte.</title>
        <authorList>
            <person name="Sun J.-Q."/>
        </authorList>
    </citation>
    <scope>NUCLEOTIDE SEQUENCE [LARGE SCALE GENOMIC DNA]</scope>
    <source>
        <strain evidence="2 3">RD4P76</strain>
    </source>
</reference>
<accession>A0ABS2DG62</accession>
<feature type="transmembrane region" description="Helical" evidence="1">
    <location>
        <begin position="7"/>
        <end position="27"/>
    </location>
</feature>
<proteinExistence type="predicted"/>
<evidence type="ECO:0000313" key="3">
    <source>
        <dbReference type="Proteomes" id="UP001518925"/>
    </source>
</evidence>
<evidence type="ECO:0000256" key="1">
    <source>
        <dbReference type="SAM" id="Phobius"/>
    </source>
</evidence>
<dbReference type="EMBL" id="JAFELM010000021">
    <property type="protein sequence ID" value="MBM6617401.1"/>
    <property type="molecule type" value="Genomic_DNA"/>
</dbReference>
<comment type="caution">
    <text evidence="2">The sequence shown here is derived from an EMBL/GenBank/DDBJ whole genome shotgun (WGS) entry which is preliminary data.</text>
</comment>
<organism evidence="2 3">
    <name type="scientific">Bacillus suaedaesalsae</name>
    <dbReference type="NCBI Taxonomy" id="2810349"/>
    <lineage>
        <taxon>Bacteria</taxon>
        <taxon>Bacillati</taxon>
        <taxon>Bacillota</taxon>
        <taxon>Bacilli</taxon>
        <taxon>Bacillales</taxon>
        <taxon>Bacillaceae</taxon>
        <taxon>Bacillus</taxon>
    </lineage>
</organism>
<evidence type="ECO:0008006" key="4">
    <source>
        <dbReference type="Google" id="ProtNLM"/>
    </source>
</evidence>
<dbReference type="Proteomes" id="UP001518925">
    <property type="component" value="Unassembled WGS sequence"/>
</dbReference>
<gene>
    <name evidence="2" type="ORF">JR050_06890</name>
</gene>
<keyword evidence="1" id="KW-0472">Membrane</keyword>
<keyword evidence="1" id="KW-1133">Transmembrane helix</keyword>
<sequence>MKTNKKILVMSGIALALVTTIYVYLFFLSEPNDLPSERLMLKGINELQSEVQAEVLQDKIFLTDKAVFVPFVSESGDYGASYWTWKKGKWRIAHIEANDGPRIWKINPHDPSTFHFVWNLHPNDDVQNLSFYLIKRRYFQVSDGVATYDPRVQMNVSLPLDSLSYGTLKLPNEWAVSLEEFLQIKDPNRSLEQFYSFEWIAYDKEGKEFIPSKSLMGGSTSAGFENEIIDFIPLVTEFELE</sequence>
<dbReference type="RefSeq" id="WP_204202771.1">
    <property type="nucleotide sequence ID" value="NZ_JAFELM010000021.1"/>
</dbReference>
<protein>
    <recommendedName>
        <fullName evidence="4">DUF3298 domain-containing protein</fullName>
    </recommendedName>
</protein>